<sequence>MLAAYLNTYKDVPPGALF</sequence>
<evidence type="ECO:0000313" key="4">
    <source>
        <dbReference type="Proteomes" id="UP000762586"/>
    </source>
</evidence>
<dbReference type="EMBL" id="JACGET010000011">
    <property type="protein sequence ID" value="MBN3106637.1"/>
    <property type="molecule type" value="Genomic_DNA"/>
</dbReference>
<dbReference type="EMBL" id="CP065031">
    <property type="protein sequence ID" value="QPK26480.1"/>
    <property type="molecule type" value="Genomic_DNA"/>
</dbReference>
<evidence type="ECO:0000313" key="2">
    <source>
        <dbReference type="EMBL" id="QPK26480.1"/>
    </source>
</evidence>
<name>A0A6I6XA36_9GAMM</name>
<dbReference type="GeneID" id="301196135"/>
<reference evidence="1 4" key="1">
    <citation type="submission" date="2020-07" db="EMBL/GenBank/DDBJ databases">
        <title>A pangenomic view of the genus Pectobacterium provides insights into genome organization, phylogeny, and virulence.</title>
        <authorList>
            <person name="Jonkheer E."/>
            <person name="Brankovics B."/>
            <person name="Houwers I."/>
            <person name="Van Der Wolf J."/>
            <person name="Bonants P."/>
            <person name="Vreeburg R."/>
            <person name="Bollema R."/>
            <person name="De Haan J."/>
            <person name="Berke L."/>
            <person name="De Ridder D."/>
            <person name="Smit S."/>
            <person name="Van Der Lee T.A.J."/>
        </authorList>
    </citation>
    <scope>NUCLEOTIDE SEQUENCE [LARGE SCALE GENOMIC DNA]</scope>
    <source>
        <strain evidence="1 4">NAK:384</strain>
    </source>
</reference>
<dbReference type="RefSeq" id="WP_125176151.1">
    <property type="nucleotide sequence ID" value="NZ_CP020350.1"/>
</dbReference>
<protein>
    <submittedName>
        <fullName evidence="2">Stress response protein AzuC</fullName>
    </submittedName>
</protein>
<keyword evidence="4" id="KW-1185">Reference proteome</keyword>
<accession>A0A6I6XA36</accession>
<dbReference type="Proteomes" id="UP000762586">
    <property type="component" value="Unassembled WGS sequence"/>
</dbReference>
<dbReference type="Proteomes" id="UP000269351">
    <property type="component" value="Chromosome"/>
</dbReference>
<dbReference type="InterPro" id="IPR049862">
    <property type="entry name" value="AzuC"/>
</dbReference>
<evidence type="ECO:0000313" key="3">
    <source>
        <dbReference type="Proteomes" id="UP000269351"/>
    </source>
</evidence>
<organism evidence="2 3">
    <name type="scientific">Pectobacterium brasiliense</name>
    <dbReference type="NCBI Taxonomy" id="180957"/>
    <lineage>
        <taxon>Bacteria</taxon>
        <taxon>Pseudomonadati</taxon>
        <taxon>Pseudomonadota</taxon>
        <taxon>Gammaproteobacteria</taxon>
        <taxon>Enterobacterales</taxon>
        <taxon>Pectobacteriaceae</taxon>
        <taxon>Pectobacterium</taxon>
    </lineage>
</organism>
<dbReference type="AlphaFoldDB" id="A0A6I6XA36"/>
<proteinExistence type="predicted"/>
<reference evidence="2 3" key="2">
    <citation type="submission" date="2020-11" db="EMBL/GenBank/DDBJ databases">
        <title>Complete genome sequence of Pectobacterium brasiliense strain F126.</title>
        <authorList>
            <person name="Miroshnikov K."/>
            <person name="Vo T.N.H."/>
            <person name="Khodykina M.V."/>
            <person name="Kabanova A.P."/>
            <person name="Shneider M."/>
            <person name="Korzhenkov A."/>
            <person name="Toschakov S.V."/>
            <person name="Miroshnikov K.A."/>
            <person name="Ignatov A.N."/>
            <person name="Mikhailova Y.V."/>
            <person name="Shelenkov A."/>
            <person name="Yanushevich Y.G."/>
            <person name="Evseev P.V."/>
        </authorList>
    </citation>
    <scope>NUCLEOTIDE SEQUENCE [LARGE SCALE GENOMIC DNA]</scope>
    <source>
        <strain evidence="2 3">F126</strain>
    </source>
</reference>
<gene>
    <name evidence="2" type="primary">azuC</name>
    <name evidence="2" type="ORF">F126LOC_017040</name>
    <name evidence="1" type="ORF">H4F48_11195</name>
</gene>
<evidence type="ECO:0000313" key="1">
    <source>
        <dbReference type="EMBL" id="MBN3106637.1"/>
    </source>
</evidence>
<dbReference type="NCBIfam" id="NF033642">
    <property type="entry name" value="stress_AzuC"/>
    <property type="match status" value="1"/>
</dbReference>